<evidence type="ECO:0000256" key="1">
    <source>
        <dbReference type="ARBA" id="ARBA00022737"/>
    </source>
</evidence>
<dbReference type="RefSeq" id="WP_144304161.1">
    <property type="nucleotide sequence ID" value="NZ_QMIE01000017.1"/>
</dbReference>
<dbReference type="CDD" id="cd05401">
    <property type="entry name" value="NT_GlnE_GlnD_like"/>
    <property type="match status" value="1"/>
</dbReference>
<reference evidence="5 6" key="1">
    <citation type="submission" date="2018-06" db="EMBL/GenBank/DDBJ databases">
        <title>Complete genome of Desulfovibrio indonesiensis P37SLT.</title>
        <authorList>
            <person name="Crispim J.S."/>
            <person name="Vidigal P.M.P."/>
            <person name="Silva L.C.F."/>
            <person name="Laguardia C.N."/>
            <person name="Araujo L.C."/>
            <person name="Dias R.S."/>
            <person name="Sousa M.P."/>
            <person name="Paula S.O."/>
            <person name="Silva C."/>
        </authorList>
    </citation>
    <scope>NUCLEOTIDE SEQUENCE [LARGE SCALE GENOMIC DNA]</scope>
    <source>
        <strain evidence="5 6">P37SLT</strain>
    </source>
</reference>
<comment type="caution">
    <text evidence="5">The sequence shown here is derived from an EMBL/GenBank/DDBJ whole genome shotgun (WGS) entry which is preliminary data.</text>
</comment>
<evidence type="ECO:0000259" key="4">
    <source>
        <dbReference type="PROSITE" id="PS51371"/>
    </source>
</evidence>
<keyword evidence="6" id="KW-1185">Reference proteome</keyword>
<dbReference type="Gene3D" id="3.10.580.10">
    <property type="entry name" value="CBS-domain"/>
    <property type="match status" value="1"/>
</dbReference>
<dbReference type="PANTHER" id="PTHR48108:SF34">
    <property type="entry name" value="CBS DOMAIN-CONTAINING PROTEIN YHCV"/>
    <property type="match status" value="1"/>
</dbReference>
<proteinExistence type="predicted"/>
<protein>
    <submittedName>
        <fullName evidence="5">Histidine kinase</fullName>
    </submittedName>
</protein>
<dbReference type="InterPro" id="IPR018821">
    <property type="entry name" value="DUF294_put_nucleoTrafse_sb-bd"/>
</dbReference>
<dbReference type="SUPFAM" id="SSF54631">
    <property type="entry name" value="CBS-domain pair"/>
    <property type="match status" value="1"/>
</dbReference>
<dbReference type="PROSITE" id="PS51371">
    <property type="entry name" value="CBS"/>
    <property type="match status" value="2"/>
</dbReference>
<dbReference type="InterPro" id="IPR051462">
    <property type="entry name" value="CBS_domain-containing"/>
</dbReference>
<dbReference type="CDD" id="cd04587">
    <property type="entry name" value="CBS_pair_CAP-ED_NT_Pol-beta-like_DUF294_assoc"/>
    <property type="match status" value="1"/>
</dbReference>
<dbReference type="PANTHER" id="PTHR48108">
    <property type="entry name" value="CBS DOMAIN-CONTAINING PROTEIN CBSX2, CHLOROPLASTIC"/>
    <property type="match status" value="1"/>
</dbReference>
<keyword evidence="1" id="KW-0677">Repeat</keyword>
<dbReference type="GO" id="GO:0016301">
    <property type="term" value="F:kinase activity"/>
    <property type="evidence" value="ECO:0007669"/>
    <property type="project" value="UniProtKB-KW"/>
</dbReference>
<dbReference type="InterPro" id="IPR005105">
    <property type="entry name" value="GlnD_Uridyltrans_N"/>
</dbReference>
<dbReference type="GO" id="GO:0008773">
    <property type="term" value="F:[protein-PII] uridylyltransferase activity"/>
    <property type="evidence" value="ECO:0007669"/>
    <property type="project" value="InterPro"/>
</dbReference>
<sequence length="645" mass="71589">MTMHNGDRSDPGSQPAMVLSFFKRTLPFSGLEARSLETLASQARIDFLPAGTRFLTQGESEVEALHLVQKGGVRLYTRDETGRETLVDFRGEGGAVGGMALVQGGRARLSAETVEDTFFIKVPKAAFLAVVEKHPQVGRFYARAFAEEYTALAFEELKERSGTLPEPGALYLMGSRVGEIMHGPSVDIPMGASIQKAAQLMEENRVGSLLVVDPSGEHLGIVTDKDLRKTIAVGMAPEAPVEIIMSSPLSTVDERAVCFDALMAMMRQELHHLPVTRAGKVVGMITAHDIVVMQGKSPMALFREITAQRDVEGLYDLSHRTPQVIRALVQEGAKAGHITRMITVINDCLLGQVVKLLLKQLGPPPVEFCWLLMGSEGRREQTFKTDQDNAIILRDVEDPLIARAAGVYYEAFTERVIAHLVKAGFPPCPGGIMASNPKWRLSLAKWKQTFERWILKPDPEEVMHAAIFFDFRAGPGQAAFAEELKSYIMPLIQRQEVFQRHLAANCLQNKPPLSFFRGFIVEKDGQHKNQLDLKSRGIAPIADFARVIALRLGITETSTLGRLEAISDDGIVSRDLIAEVHEAYEFLMQLRLVHQLAQWERGEDPHNHVAPDSLTDLEKRTLKEAFQVIGRIQSFLKDLYKLNIA</sequence>
<organism evidence="5 6">
    <name type="scientific">Oceanidesulfovibrio indonesiensis</name>
    <dbReference type="NCBI Taxonomy" id="54767"/>
    <lineage>
        <taxon>Bacteria</taxon>
        <taxon>Pseudomonadati</taxon>
        <taxon>Thermodesulfobacteriota</taxon>
        <taxon>Desulfovibrionia</taxon>
        <taxon>Desulfovibrionales</taxon>
        <taxon>Desulfovibrionaceae</taxon>
        <taxon>Oceanidesulfovibrio</taxon>
    </lineage>
</organism>
<dbReference type="Pfam" id="PF00027">
    <property type="entry name" value="cNMP_binding"/>
    <property type="match status" value="1"/>
</dbReference>
<name>A0A7M3MBB2_9BACT</name>
<dbReference type="InterPro" id="IPR014710">
    <property type="entry name" value="RmlC-like_jellyroll"/>
</dbReference>
<gene>
    <name evidence="5" type="ORF">DPQ33_15625</name>
</gene>
<dbReference type="InterPro" id="IPR018490">
    <property type="entry name" value="cNMP-bd_dom_sf"/>
</dbReference>
<keyword evidence="2" id="KW-0129">CBS domain</keyword>
<dbReference type="PROSITE" id="PS50042">
    <property type="entry name" value="CNMP_BINDING_3"/>
    <property type="match status" value="1"/>
</dbReference>
<evidence type="ECO:0000313" key="5">
    <source>
        <dbReference type="EMBL" id="TVM15391.1"/>
    </source>
</evidence>
<dbReference type="SUPFAM" id="SSF51206">
    <property type="entry name" value="cAMP-binding domain-like"/>
    <property type="match status" value="1"/>
</dbReference>
<evidence type="ECO:0000259" key="3">
    <source>
        <dbReference type="PROSITE" id="PS50042"/>
    </source>
</evidence>
<dbReference type="Gene3D" id="2.60.120.10">
    <property type="entry name" value="Jelly Rolls"/>
    <property type="match status" value="1"/>
</dbReference>
<dbReference type="SMART" id="SM00116">
    <property type="entry name" value="CBS"/>
    <property type="match status" value="2"/>
</dbReference>
<evidence type="ECO:0000313" key="6">
    <source>
        <dbReference type="Proteomes" id="UP000448292"/>
    </source>
</evidence>
<dbReference type="InterPro" id="IPR000644">
    <property type="entry name" value="CBS_dom"/>
</dbReference>
<keyword evidence="5" id="KW-0808">Transferase</keyword>
<feature type="domain" description="Cyclic nucleotide-binding" evidence="3">
    <location>
        <begin position="27"/>
        <end position="148"/>
    </location>
</feature>
<dbReference type="SMART" id="SM00100">
    <property type="entry name" value="cNMP"/>
    <property type="match status" value="1"/>
</dbReference>
<feature type="domain" description="CBS" evidence="4">
    <location>
        <begin position="245"/>
        <end position="301"/>
    </location>
</feature>
<dbReference type="Proteomes" id="UP000448292">
    <property type="component" value="Unassembled WGS sequence"/>
</dbReference>
<dbReference type="InterPro" id="IPR000595">
    <property type="entry name" value="cNMP-bd_dom"/>
</dbReference>
<dbReference type="OrthoDB" id="9808528at2"/>
<dbReference type="CDD" id="cd00038">
    <property type="entry name" value="CAP_ED"/>
    <property type="match status" value="1"/>
</dbReference>
<feature type="domain" description="CBS" evidence="4">
    <location>
        <begin position="181"/>
        <end position="238"/>
    </location>
</feature>
<dbReference type="Pfam" id="PF00571">
    <property type="entry name" value="CBS"/>
    <property type="match status" value="2"/>
</dbReference>
<dbReference type="EMBL" id="QMIE01000017">
    <property type="protein sequence ID" value="TVM15391.1"/>
    <property type="molecule type" value="Genomic_DNA"/>
</dbReference>
<keyword evidence="5" id="KW-0418">Kinase</keyword>
<evidence type="ECO:0000256" key="2">
    <source>
        <dbReference type="PROSITE-ProRule" id="PRU00703"/>
    </source>
</evidence>
<dbReference type="Pfam" id="PF03445">
    <property type="entry name" value="DUF294"/>
    <property type="match status" value="1"/>
</dbReference>
<dbReference type="InterPro" id="IPR046342">
    <property type="entry name" value="CBS_dom_sf"/>
</dbReference>
<dbReference type="AlphaFoldDB" id="A0A7M3MBB2"/>
<accession>A0A7M3MBB2</accession>
<dbReference type="Pfam" id="PF10335">
    <property type="entry name" value="DUF294_C"/>
    <property type="match status" value="1"/>
</dbReference>